<keyword evidence="2" id="KW-1185">Reference proteome</keyword>
<organism evidence="1 2">
    <name type="scientific">Cystoisospora suis</name>
    <dbReference type="NCBI Taxonomy" id="483139"/>
    <lineage>
        <taxon>Eukaryota</taxon>
        <taxon>Sar</taxon>
        <taxon>Alveolata</taxon>
        <taxon>Apicomplexa</taxon>
        <taxon>Conoidasida</taxon>
        <taxon>Coccidia</taxon>
        <taxon>Eucoccidiorida</taxon>
        <taxon>Eimeriorina</taxon>
        <taxon>Sarcocystidae</taxon>
        <taxon>Cystoisospora</taxon>
    </lineage>
</organism>
<gene>
    <name evidence="1" type="ORF">CSUI_003887</name>
</gene>
<name>A0A2C6L2K2_9APIC</name>
<dbReference type="AlphaFoldDB" id="A0A2C6L2K2"/>
<dbReference type="GeneID" id="94427293"/>
<reference evidence="1 2" key="1">
    <citation type="journal article" date="2017" name="Int. J. Parasitol.">
        <title>The genome of the protozoan parasite Cystoisospora suis and a reverse vaccinology approach to identify vaccine candidates.</title>
        <authorList>
            <person name="Palmieri N."/>
            <person name="Shrestha A."/>
            <person name="Ruttkowski B."/>
            <person name="Beck T."/>
            <person name="Vogl C."/>
            <person name="Tomley F."/>
            <person name="Blake D.P."/>
            <person name="Joachim A."/>
        </authorList>
    </citation>
    <scope>NUCLEOTIDE SEQUENCE [LARGE SCALE GENOMIC DNA]</scope>
    <source>
        <strain evidence="1 2">Wien I</strain>
    </source>
</reference>
<sequence>MRDRAQEIQGLVDRYGDAERSRFSATTMATTGAPLRGEGARETGIDWSTWEKEINHKDLVQCMKSFYTSQMKIFDDAEASLRNLEKIKDLQRNPGLMKGWTLYDEAIKSCTKSVEKSEELLTNGARALWISFNNPPITRVDTNEWLDSDQYWQAFVEKHHFFSQYQPGVADPEASSEVEAVKSSWHTRMSKFNDRSDTPMLYSYVEDLCSWEFYDIHRRVFLEHMTYYLIRTGGDFRFFPELPPWQWLAHMEDLRFNFLSLAQHRRSEMQLKNLERERPLDFFPVDVDHDGEEYTQKFLQAETEIYQCMTARLMSNYMFLCDPYIPVQSLEALEEIKRIDNGKGKVYSLEGDKTGGGGEAKEEINALFYLPIQEARQLSRPMHAVHKLFNHLTLSSRGLNPVYAKLLETHAEILEQRGPHWLTAPGGGECLSQAFLRRLRTDDPAYSVYTEYFQEMYDKFSAEAKEVPANELSSRLSHIAQKAAESDAAYVLLLQGSANPEVASRAKEGAEKLKLLSKANLIKGHQKIVGDLLRAVDEDTGKGKEDLLNTLKSVK</sequence>
<dbReference type="OrthoDB" id="446168at2759"/>
<comment type="caution">
    <text evidence="1">The sequence shown here is derived from an EMBL/GenBank/DDBJ whole genome shotgun (WGS) entry which is preliminary data.</text>
</comment>
<accession>A0A2C6L2K2</accession>
<dbReference type="RefSeq" id="XP_067923935.1">
    <property type="nucleotide sequence ID" value="XM_068064082.1"/>
</dbReference>
<dbReference type="VEuPathDB" id="ToxoDB:CSUI_003887"/>
<evidence type="ECO:0000313" key="2">
    <source>
        <dbReference type="Proteomes" id="UP000221165"/>
    </source>
</evidence>
<evidence type="ECO:0000313" key="1">
    <source>
        <dbReference type="EMBL" id="PHJ22258.1"/>
    </source>
</evidence>
<protein>
    <submittedName>
        <fullName evidence="1">Uncharacterized protein</fullName>
    </submittedName>
</protein>
<proteinExistence type="predicted"/>
<dbReference type="Proteomes" id="UP000221165">
    <property type="component" value="Unassembled WGS sequence"/>
</dbReference>
<dbReference type="EMBL" id="MIGC01001751">
    <property type="protein sequence ID" value="PHJ22258.1"/>
    <property type="molecule type" value="Genomic_DNA"/>
</dbReference>